<dbReference type="InterPro" id="IPR016181">
    <property type="entry name" value="Acyl_CoA_acyltransferase"/>
</dbReference>
<accession>A0A921AUM9</accession>
<protein>
    <submittedName>
        <fullName evidence="2">GNAT family N-acetyltransferase</fullName>
        <ecNumber evidence="2">2.3.1.-</ecNumber>
    </submittedName>
</protein>
<dbReference type="SUPFAM" id="SSF55729">
    <property type="entry name" value="Acyl-CoA N-acyltransferases (Nat)"/>
    <property type="match status" value="1"/>
</dbReference>
<dbReference type="GO" id="GO:0016747">
    <property type="term" value="F:acyltransferase activity, transferring groups other than amino-acyl groups"/>
    <property type="evidence" value="ECO:0007669"/>
    <property type="project" value="InterPro"/>
</dbReference>
<feature type="domain" description="N-acetyltransferase" evidence="1">
    <location>
        <begin position="4"/>
        <end position="172"/>
    </location>
</feature>
<dbReference type="Proteomes" id="UP000698963">
    <property type="component" value="Unassembled WGS sequence"/>
</dbReference>
<dbReference type="RefSeq" id="WP_304121183.1">
    <property type="nucleotide sequence ID" value="NZ_DYZA01000065.1"/>
</dbReference>
<organism evidence="2 3">
    <name type="scientific">Mailhella massiliensis</name>
    <dbReference type="NCBI Taxonomy" id="1903261"/>
    <lineage>
        <taxon>Bacteria</taxon>
        <taxon>Pseudomonadati</taxon>
        <taxon>Thermodesulfobacteriota</taxon>
        <taxon>Desulfovibrionia</taxon>
        <taxon>Desulfovibrionales</taxon>
        <taxon>Desulfovibrionaceae</taxon>
        <taxon>Mailhella</taxon>
    </lineage>
</organism>
<dbReference type="PROSITE" id="PS51186">
    <property type="entry name" value="GNAT"/>
    <property type="match status" value="1"/>
</dbReference>
<reference evidence="2" key="1">
    <citation type="journal article" date="2021" name="PeerJ">
        <title>Extensive microbial diversity within the chicken gut microbiome revealed by metagenomics and culture.</title>
        <authorList>
            <person name="Gilroy R."/>
            <person name="Ravi A."/>
            <person name="Getino M."/>
            <person name="Pursley I."/>
            <person name="Horton D.L."/>
            <person name="Alikhan N.F."/>
            <person name="Baker D."/>
            <person name="Gharbi K."/>
            <person name="Hall N."/>
            <person name="Watson M."/>
            <person name="Adriaenssens E.M."/>
            <person name="Foster-Nyarko E."/>
            <person name="Jarju S."/>
            <person name="Secka A."/>
            <person name="Antonio M."/>
            <person name="Oren A."/>
            <person name="Chaudhuri R.R."/>
            <person name="La Ragione R."/>
            <person name="Hildebrand F."/>
            <person name="Pallen M.J."/>
        </authorList>
    </citation>
    <scope>NUCLEOTIDE SEQUENCE</scope>
    <source>
        <strain evidence="2">ChiGjej2B2-19336</strain>
    </source>
</reference>
<evidence type="ECO:0000313" key="2">
    <source>
        <dbReference type="EMBL" id="HJD96687.1"/>
    </source>
</evidence>
<dbReference type="EMBL" id="DYZA01000065">
    <property type="protein sequence ID" value="HJD96687.1"/>
    <property type="molecule type" value="Genomic_DNA"/>
</dbReference>
<proteinExistence type="predicted"/>
<evidence type="ECO:0000313" key="3">
    <source>
        <dbReference type="Proteomes" id="UP000698963"/>
    </source>
</evidence>
<sequence length="225" mass="25080">MKDLSFRPAQEQDLDEMVRLELRVEAALPSRDIFAVDEKEFYLPILRGKGHILLAFDEEESLAGASVIRFPDANDPENLGRGLLPEESLERVRHLESVFVRPDMQGQKLAERLVRENMRRTEKSGRTLSLATAWPGNAASLKLHLNLGLFIRAFAFKYGGKARFILMSGGMIDAHAEPLFVDAMDIAGHRAALDTGLAGVALRRTEYGQSFQVEYRPTAKPAGLC</sequence>
<evidence type="ECO:0000259" key="1">
    <source>
        <dbReference type="PROSITE" id="PS51186"/>
    </source>
</evidence>
<comment type="caution">
    <text evidence="2">The sequence shown here is derived from an EMBL/GenBank/DDBJ whole genome shotgun (WGS) entry which is preliminary data.</text>
</comment>
<dbReference type="InterPro" id="IPR000182">
    <property type="entry name" value="GNAT_dom"/>
</dbReference>
<dbReference type="EC" id="2.3.1.-" evidence="2"/>
<reference evidence="2" key="2">
    <citation type="submission" date="2021-09" db="EMBL/GenBank/DDBJ databases">
        <authorList>
            <person name="Gilroy R."/>
        </authorList>
    </citation>
    <scope>NUCLEOTIDE SEQUENCE</scope>
    <source>
        <strain evidence="2">ChiGjej2B2-19336</strain>
    </source>
</reference>
<dbReference type="AlphaFoldDB" id="A0A921AUM9"/>
<gene>
    <name evidence="2" type="ORF">K8W16_03455</name>
</gene>
<name>A0A921AUM9_9BACT</name>
<keyword evidence="2" id="KW-0012">Acyltransferase</keyword>
<dbReference type="Gene3D" id="3.40.630.30">
    <property type="match status" value="1"/>
</dbReference>
<keyword evidence="2" id="KW-0808">Transferase</keyword>
<dbReference type="Pfam" id="PF00583">
    <property type="entry name" value="Acetyltransf_1"/>
    <property type="match status" value="1"/>
</dbReference>